<dbReference type="PANTHER" id="PTHR30385:SF7">
    <property type="entry name" value="RNA POLYMERASE SIGMA FACTOR FLIA"/>
    <property type="match status" value="1"/>
</dbReference>
<dbReference type="GO" id="GO:0003677">
    <property type="term" value="F:DNA binding"/>
    <property type="evidence" value="ECO:0007669"/>
    <property type="project" value="UniProtKB-KW"/>
</dbReference>
<reference evidence="9 10" key="1">
    <citation type="submission" date="2019-01" db="EMBL/GenBank/DDBJ databases">
        <title>Egibacter rhizosphaerae EGI 80759T.</title>
        <authorList>
            <person name="Chen D.-D."/>
            <person name="Tian Y."/>
            <person name="Jiao J.-Y."/>
            <person name="Zhang X.-T."/>
            <person name="Zhang Y.-G."/>
            <person name="Zhang Y."/>
            <person name="Xiao M."/>
            <person name="Shu W.-S."/>
            <person name="Li W.-J."/>
        </authorList>
    </citation>
    <scope>NUCLEOTIDE SEQUENCE [LARGE SCALE GENOMIC DNA]</scope>
    <source>
        <strain evidence="9 10">EGI 80759</strain>
    </source>
</reference>
<dbReference type="NCBIfam" id="TIGR02937">
    <property type="entry name" value="sigma70-ECF"/>
    <property type="match status" value="1"/>
</dbReference>
<feature type="domain" description="RNA polymerase sigma-70 region 3" evidence="6">
    <location>
        <begin position="135"/>
        <end position="184"/>
    </location>
</feature>
<evidence type="ECO:0000256" key="2">
    <source>
        <dbReference type="ARBA" id="ARBA00023082"/>
    </source>
</evidence>
<feature type="domain" description="RNA polymerase sigma-70 region 4" evidence="8">
    <location>
        <begin position="227"/>
        <end position="271"/>
    </location>
</feature>
<feature type="compositionally biased region" description="Basic and acidic residues" evidence="5">
    <location>
        <begin position="308"/>
        <end position="329"/>
    </location>
</feature>
<dbReference type="Proteomes" id="UP000291469">
    <property type="component" value="Chromosome"/>
</dbReference>
<evidence type="ECO:0000259" key="8">
    <source>
        <dbReference type="Pfam" id="PF04545"/>
    </source>
</evidence>
<keyword evidence="1" id="KW-0805">Transcription regulation</keyword>
<dbReference type="SUPFAM" id="SSF88946">
    <property type="entry name" value="Sigma2 domain of RNA polymerase sigma factors"/>
    <property type="match status" value="1"/>
</dbReference>
<name>A0A411YCL7_9ACTN</name>
<gene>
    <name evidence="9" type="ORF">ER308_04840</name>
</gene>
<dbReference type="InterPro" id="IPR013325">
    <property type="entry name" value="RNA_pol_sigma_r2"/>
</dbReference>
<dbReference type="EMBL" id="CP036402">
    <property type="protein sequence ID" value="QBI18936.1"/>
    <property type="molecule type" value="Genomic_DNA"/>
</dbReference>
<evidence type="ECO:0000259" key="6">
    <source>
        <dbReference type="Pfam" id="PF04539"/>
    </source>
</evidence>
<feature type="domain" description="RNA polymerase sigma-70 region 2" evidence="7">
    <location>
        <begin position="52"/>
        <end position="122"/>
    </location>
</feature>
<evidence type="ECO:0000256" key="3">
    <source>
        <dbReference type="ARBA" id="ARBA00023125"/>
    </source>
</evidence>
<dbReference type="SUPFAM" id="SSF88659">
    <property type="entry name" value="Sigma3 and sigma4 domains of RNA polymerase sigma factors"/>
    <property type="match status" value="2"/>
</dbReference>
<dbReference type="GO" id="GO:0006352">
    <property type="term" value="P:DNA-templated transcription initiation"/>
    <property type="evidence" value="ECO:0007669"/>
    <property type="project" value="InterPro"/>
</dbReference>
<feature type="region of interest" description="Disordered" evidence="5">
    <location>
        <begin position="308"/>
        <end position="336"/>
    </location>
</feature>
<dbReference type="PANTHER" id="PTHR30385">
    <property type="entry name" value="SIGMA FACTOR F FLAGELLAR"/>
    <property type="match status" value="1"/>
</dbReference>
<organism evidence="9 10">
    <name type="scientific">Egibacter rhizosphaerae</name>
    <dbReference type="NCBI Taxonomy" id="1670831"/>
    <lineage>
        <taxon>Bacteria</taxon>
        <taxon>Bacillati</taxon>
        <taxon>Actinomycetota</taxon>
        <taxon>Nitriliruptoria</taxon>
        <taxon>Egibacterales</taxon>
        <taxon>Egibacteraceae</taxon>
        <taxon>Egibacter</taxon>
    </lineage>
</organism>
<evidence type="ECO:0000313" key="9">
    <source>
        <dbReference type="EMBL" id="QBI18936.1"/>
    </source>
</evidence>
<keyword evidence="3" id="KW-0238">DNA-binding</keyword>
<dbReference type="CDD" id="cd06171">
    <property type="entry name" value="Sigma70_r4"/>
    <property type="match status" value="1"/>
</dbReference>
<dbReference type="Pfam" id="PF04545">
    <property type="entry name" value="Sigma70_r4"/>
    <property type="match status" value="1"/>
</dbReference>
<protein>
    <submittedName>
        <fullName evidence="9">Sigma-70 family RNA polymerase sigma factor</fullName>
    </submittedName>
</protein>
<dbReference type="InterPro" id="IPR007630">
    <property type="entry name" value="RNA_pol_sigma70_r4"/>
</dbReference>
<dbReference type="InterPro" id="IPR007624">
    <property type="entry name" value="RNA_pol_sigma70_r3"/>
</dbReference>
<evidence type="ECO:0000256" key="5">
    <source>
        <dbReference type="SAM" id="MobiDB-lite"/>
    </source>
</evidence>
<evidence type="ECO:0000256" key="4">
    <source>
        <dbReference type="ARBA" id="ARBA00023163"/>
    </source>
</evidence>
<sequence>MAIAGRTHTPQRTRRRNGLGEGPPRDGASGPARPEDLPLSEDDERCANERVESHLYLVQHVVNQLASRYPRHIDRSELWSAGASGLVDASRRYDPETGVPFARYATIRIRGAIIDSTRTRDWATRSLRRDMRTLSEERASFEQAHGRAPTTEELAQRVGMTVDEIAGRESAAATANLLHLDQPLANDEGDEATFGERIPERDDQLLPDASLEHQELLGTVRTAIRFLPEIQREVVERYFFGGELLRDIADSLGVTEARVSQIRSEALNAVRAYFAEHFDAVPNVPAGAPGSRQRAHYVERVADGSDWRSRLTEGSPRDDAAQAEQDRTAADAIARG</sequence>
<keyword evidence="2" id="KW-0731">Sigma factor</keyword>
<dbReference type="KEGG" id="erz:ER308_04840"/>
<dbReference type="GO" id="GO:0016987">
    <property type="term" value="F:sigma factor activity"/>
    <property type="evidence" value="ECO:0007669"/>
    <property type="project" value="UniProtKB-KW"/>
</dbReference>
<keyword evidence="10" id="KW-1185">Reference proteome</keyword>
<dbReference type="InterPro" id="IPR013324">
    <property type="entry name" value="RNA_pol_sigma_r3/r4-like"/>
</dbReference>
<evidence type="ECO:0000259" key="7">
    <source>
        <dbReference type="Pfam" id="PF04542"/>
    </source>
</evidence>
<keyword evidence="4" id="KW-0804">Transcription</keyword>
<dbReference type="Pfam" id="PF04542">
    <property type="entry name" value="Sigma70_r2"/>
    <property type="match status" value="1"/>
</dbReference>
<dbReference type="InterPro" id="IPR007627">
    <property type="entry name" value="RNA_pol_sigma70_r2"/>
</dbReference>
<dbReference type="Gene3D" id="1.20.140.160">
    <property type="match status" value="1"/>
</dbReference>
<feature type="region of interest" description="Disordered" evidence="5">
    <location>
        <begin position="1"/>
        <end position="40"/>
    </location>
</feature>
<evidence type="ECO:0000313" key="10">
    <source>
        <dbReference type="Proteomes" id="UP000291469"/>
    </source>
</evidence>
<accession>A0A411YCL7</accession>
<dbReference type="AlphaFoldDB" id="A0A411YCL7"/>
<evidence type="ECO:0000256" key="1">
    <source>
        <dbReference type="ARBA" id="ARBA00023015"/>
    </source>
</evidence>
<dbReference type="OrthoDB" id="9799825at2"/>
<dbReference type="Gene3D" id="1.10.1740.10">
    <property type="match status" value="1"/>
</dbReference>
<proteinExistence type="predicted"/>
<dbReference type="Pfam" id="PF04539">
    <property type="entry name" value="Sigma70_r3"/>
    <property type="match status" value="1"/>
</dbReference>
<dbReference type="InterPro" id="IPR014284">
    <property type="entry name" value="RNA_pol_sigma-70_dom"/>
</dbReference>